<evidence type="ECO:0000313" key="1">
    <source>
        <dbReference type="EMBL" id="SDX02909.1"/>
    </source>
</evidence>
<dbReference type="Proteomes" id="UP000182589">
    <property type="component" value="Unassembled WGS sequence"/>
</dbReference>
<sequence length="193" mass="22598">MPDQLDSFWHMKETTTPEELVGYYLDREEIAACSAAEYMTFCQEVSQLFSGVEAVRIMGSGNWGFSLNPDKNLKEFDQWSDIDTVIISPVEFNDTWSELRKFHRSKWYVLNKRQRDELNRNGQNIYAGFVSPLWIPQKGNRCRYRFIQILQSLRSDVLGSRKVNALFFKSREEVIDYYKRGVVKLRGGKTNGL</sequence>
<dbReference type="RefSeq" id="WP_074693919.1">
    <property type="nucleotide sequence ID" value="NZ_FNOJ01000033.1"/>
</dbReference>
<gene>
    <name evidence="1" type="ORF">SAMN04489725_1332</name>
</gene>
<protein>
    <submittedName>
        <fullName evidence="1">Uncharacterized protein</fullName>
    </submittedName>
</protein>
<proteinExistence type="predicted"/>
<reference evidence="2" key="1">
    <citation type="submission" date="2016-10" db="EMBL/GenBank/DDBJ databases">
        <authorList>
            <person name="Varghese N."/>
        </authorList>
    </citation>
    <scope>NUCLEOTIDE SEQUENCE [LARGE SCALE GENOMIC DNA]</scope>
    <source>
        <strain evidence="2">DSM 12489</strain>
    </source>
</reference>
<dbReference type="AlphaFoldDB" id="A0A1H2YED2"/>
<dbReference type="STRING" id="89784.SAMN04489725_1332"/>
<dbReference type="EMBL" id="FNOJ01000033">
    <property type="protein sequence ID" value="SDX02909.1"/>
    <property type="molecule type" value="Genomic_DNA"/>
</dbReference>
<keyword evidence="2" id="KW-1185">Reference proteome</keyword>
<organism evidence="1 2">
    <name type="scientific">Alicyclobacillus hesperidum</name>
    <dbReference type="NCBI Taxonomy" id="89784"/>
    <lineage>
        <taxon>Bacteria</taxon>
        <taxon>Bacillati</taxon>
        <taxon>Bacillota</taxon>
        <taxon>Bacilli</taxon>
        <taxon>Bacillales</taxon>
        <taxon>Alicyclobacillaceae</taxon>
        <taxon>Alicyclobacillus</taxon>
    </lineage>
</organism>
<accession>A0A1H2YED2</accession>
<name>A0A1H2YED2_9BACL</name>
<evidence type="ECO:0000313" key="2">
    <source>
        <dbReference type="Proteomes" id="UP000182589"/>
    </source>
</evidence>